<feature type="region of interest" description="Disordered" evidence="1">
    <location>
        <begin position="1"/>
        <end position="22"/>
    </location>
</feature>
<dbReference type="SUPFAM" id="SSF160515">
    <property type="entry name" value="YueI-like"/>
    <property type="match status" value="1"/>
</dbReference>
<evidence type="ECO:0000256" key="1">
    <source>
        <dbReference type="SAM" id="MobiDB-lite"/>
    </source>
</evidence>
<dbReference type="PIRSF" id="PIRSF034303">
    <property type="entry name" value="DUF1694"/>
    <property type="match status" value="1"/>
</dbReference>
<keyword evidence="3" id="KW-1185">Reference proteome</keyword>
<protein>
    <submittedName>
        <fullName evidence="2">YueI family protein</fullName>
    </submittedName>
</protein>
<evidence type="ECO:0000313" key="3">
    <source>
        <dbReference type="Proteomes" id="UP001601058"/>
    </source>
</evidence>
<reference evidence="2 3" key="1">
    <citation type="submission" date="2024-08" db="EMBL/GenBank/DDBJ databases">
        <title>Two novel Cytobacillus novel species.</title>
        <authorList>
            <person name="Liu G."/>
        </authorList>
    </citation>
    <scope>NUCLEOTIDE SEQUENCE [LARGE SCALE GENOMIC DNA]</scope>
    <source>
        <strain evidence="2 3">FJAT-53684</strain>
    </source>
</reference>
<sequence length="150" mass="17383">MHKDIDDYIQQGIHGDKQTNPDERRKFLGTLRERIVIALTQSQVRETGIYKQVEDAFKENGKAHLYLNGNMSYSELSKYTKAAGDNRIEYTIVTNKDHNSEIGLVLAYDYAIDREEIYVKKVMENPMAVKGKEKKGVFTIFSNVFKRRSQ</sequence>
<dbReference type="InterPro" id="IPR012543">
    <property type="entry name" value="DUF1694"/>
</dbReference>
<dbReference type="InterPro" id="IPR029064">
    <property type="entry name" value="Ribosomal_eL30-like_sf"/>
</dbReference>
<organism evidence="2 3">
    <name type="scientific">Cytobacillus mangrovibacter</name>
    <dbReference type="NCBI Taxonomy" id="3299024"/>
    <lineage>
        <taxon>Bacteria</taxon>
        <taxon>Bacillati</taxon>
        <taxon>Bacillota</taxon>
        <taxon>Bacilli</taxon>
        <taxon>Bacillales</taxon>
        <taxon>Bacillaceae</taxon>
        <taxon>Cytobacillus</taxon>
    </lineage>
</organism>
<dbReference type="Proteomes" id="UP001601058">
    <property type="component" value="Unassembled WGS sequence"/>
</dbReference>
<comment type="caution">
    <text evidence="2">The sequence shown here is derived from an EMBL/GenBank/DDBJ whole genome shotgun (WGS) entry which is preliminary data.</text>
</comment>
<name>A0ABW6K188_9BACI</name>
<dbReference type="Pfam" id="PF07997">
    <property type="entry name" value="DUF1694"/>
    <property type="match status" value="1"/>
</dbReference>
<evidence type="ECO:0000313" key="2">
    <source>
        <dbReference type="EMBL" id="MFE8697085.1"/>
    </source>
</evidence>
<dbReference type="EMBL" id="JBIACJ010000006">
    <property type="protein sequence ID" value="MFE8697085.1"/>
    <property type="molecule type" value="Genomic_DNA"/>
</dbReference>
<proteinExistence type="predicted"/>
<gene>
    <name evidence="2" type="ORF">ACFYKT_12140</name>
</gene>
<dbReference type="Gene3D" id="3.30.1330.30">
    <property type="match status" value="1"/>
</dbReference>
<accession>A0ABW6K188</accession>
<dbReference type="RefSeq" id="WP_389219822.1">
    <property type="nucleotide sequence ID" value="NZ_JBIACJ010000006.1"/>
</dbReference>